<proteinExistence type="predicted"/>
<accession>A0A0C3VGM0</accession>
<feature type="region of interest" description="Disordered" evidence="8">
    <location>
        <begin position="496"/>
        <end position="515"/>
    </location>
</feature>
<dbReference type="CDD" id="cd12458">
    <property type="entry name" value="RRM_AtC3H46_like"/>
    <property type="match status" value="1"/>
</dbReference>
<evidence type="ECO:0000313" key="15">
    <source>
        <dbReference type="Proteomes" id="UP000002051"/>
    </source>
</evidence>
<dbReference type="InterPro" id="IPR025605">
    <property type="entry name" value="OST-HTH/LOTUS_dom"/>
</dbReference>
<evidence type="ECO:0000256" key="6">
    <source>
        <dbReference type="PROSITE-ProRule" id="PRU00176"/>
    </source>
</evidence>
<dbReference type="FunFam" id="3.30.70.330:FF:000678">
    <property type="entry name" value="zinc finger CCCH domain-containing protein 53-like isoform X2"/>
    <property type="match status" value="1"/>
</dbReference>
<dbReference type="InterPro" id="IPR056276">
    <property type="entry name" value="AtC3H46-like_PABC-like"/>
</dbReference>
<evidence type="ECO:0000256" key="1">
    <source>
        <dbReference type="ARBA" id="ARBA00022723"/>
    </source>
</evidence>
<dbReference type="PaxDb" id="3880-AES70515"/>
<dbReference type="InterPro" id="IPR012677">
    <property type="entry name" value="Nucleotide-bd_a/b_plait_sf"/>
</dbReference>
<keyword evidence="5" id="KW-0238">DNA-binding</keyword>
<dbReference type="EMBL" id="CM001219">
    <property type="protein sequence ID" value="AES70515.2"/>
    <property type="molecule type" value="Genomic_DNA"/>
</dbReference>
<reference evidence="12 15" key="2">
    <citation type="journal article" date="2014" name="BMC Genomics">
        <title>An improved genome release (version Mt4.0) for the model legume Medicago truncatula.</title>
        <authorList>
            <person name="Tang H."/>
            <person name="Krishnakumar V."/>
            <person name="Bidwell S."/>
            <person name="Rosen B."/>
            <person name="Chan A."/>
            <person name="Zhou S."/>
            <person name="Gentzbittel L."/>
            <person name="Childs K.L."/>
            <person name="Yandell M."/>
            <person name="Gundlach H."/>
            <person name="Mayer K.F."/>
            <person name="Schwartz D.C."/>
            <person name="Town C.D."/>
        </authorList>
    </citation>
    <scope>GENOME REANNOTATION</scope>
    <source>
        <strain evidence="14 15">cv. Jemalong A17</strain>
    </source>
</reference>
<evidence type="ECO:0000256" key="7">
    <source>
        <dbReference type="PROSITE-ProRule" id="PRU00723"/>
    </source>
</evidence>
<keyword evidence="1 7" id="KW-0479">Metal-binding</keyword>
<evidence type="ECO:0000256" key="8">
    <source>
        <dbReference type="SAM" id="MobiDB-lite"/>
    </source>
</evidence>
<dbReference type="GO" id="GO:0003677">
    <property type="term" value="F:DNA binding"/>
    <property type="evidence" value="ECO:0007669"/>
    <property type="project" value="UniProtKB-KW"/>
</dbReference>
<dbReference type="SMART" id="SM00360">
    <property type="entry name" value="RRM"/>
    <property type="match status" value="1"/>
</dbReference>
<reference evidence="13" key="4">
    <citation type="journal article" date="2018" name="Nat. Plants">
        <title>Whole-genome landscape of Medicago truncatula symbiotic genes.</title>
        <authorList>
            <person name="Pecrix Y."/>
            <person name="Gamas P."/>
            <person name="Carrere S."/>
        </authorList>
    </citation>
    <scope>NUCLEOTIDE SEQUENCE</scope>
    <source>
        <tissue evidence="13">Leaves</tissue>
    </source>
</reference>
<dbReference type="OrthoDB" id="1914176at2759"/>
<keyword evidence="2 7" id="KW-0863">Zinc-finger</keyword>
<evidence type="ECO:0000259" key="9">
    <source>
        <dbReference type="PROSITE" id="PS50102"/>
    </source>
</evidence>
<dbReference type="PROSITE" id="PS51644">
    <property type="entry name" value="HTH_OST"/>
    <property type="match status" value="1"/>
</dbReference>
<dbReference type="Pfam" id="PF00076">
    <property type="entry name" value="RRM_1"/>
    <property type="match status" value="1"/>
</dbReference>
<feature type="domain" description="HTH OST-type" evidence="11">
    <location>
        <begin position="211"/>
        <end position="294"/>
    </location>
</feature>
<dbReference type="InterPro" id="IPR034365">
    <property type="entry name" value="AtC3H46-like_RRM"/>
</dbReference>
<keyword evidence="15" id="KW-1185">Reference proteome</keyword>
<dbReference type="AlphaFoldDB" id="G7J214"/>
<reference evidence="12 15" key="1">
    <citation type="journal article" date="2011" name="Nature">
        <title>The Medicago genome provides insight into the evolution of rhizobial symbioses.</title>
        <authorList>
            <person name="Young N.D."/>
            <person name="Debelle F."/>
            <person name="Oldroyd G.E."/>
            <person name="Geurts R."/>
            <person name="Cannon S.B."/>
            <person name="Udvardi M.K."/>
            <person name="Benedito V.A."/>
            <person name="Mayer K.F."/>
            <person name="Gouzy J."/>
            <person name="Schoof H."/>
            <person name="Van de Peer Y."/>
            <person name="Proost S."/>
            <person name="Cook D.R."/>
            <person name="Meyers B.C."/>
            <person name="Spannagl M."/>
            <person name="Cheung F."/>
            <person name="De Mita S."/>
            <person name="Krishnakumar V."/>
            <person name="Gundlach H."/>
            <person name="Zhou S."/>
            <person name="Mudge J."/>
            <person name="Bharti A.K."/>
            <person name="Murray J.D."/>
            <person name="Naoumkina M.A."/>
            <person name="Rosen B."/>
            <person name="Silverstein K.A."/>
            <person name="Tang H."/>
            <person name="Rombauts S."/>
            <person name="Zhao P.X."/>
            <person name="Zhou P."/>
            <person name="Barbe V."/>
            <person name="Bardou P."/>
            <person name="Bechner M."/>
            <person name="Bellec A."/>
            <person name="Berger A."/>
            <person name="Berges H."/>
            <person name="Bidwell S."/>
            <person name="Bisseling T."/>
            <person name="Choisne N."/>
            <person name="Couloux A."/>
            <person name="Denny R."/>
            <person name="Deshpande S."/>
            <person name="Dai X."/>
            <person name="Doyle J.J."/>
            <person name="Dudez A.M."/>
            <person name="Farmer A.D."/>
            <person name="Fouteau S."/>
            <person name="Franken C."/>
            <person name="Gibelin C."/>
            <person name="Gish J."/>
            <person name="Goldstein S."/>
            <person name="Gonzalez A.J."/>
            <person name="Green P.J."/>
            <person name="Hallab A."/>
            <person name="Hartog M."/>
            <person name="Hua A."/>
            <person name="Humphray S.J."/>
            <person name="Jeong D.H."/>
            <person name="Jing Y."/>
            <person name="Jocker A."/>
            <person name="Kenton S.M."/>
            <person name="Kim D.J."/>
            <person name="Klee K."/>
            <person name="Lai H."/>
            <person name="Lang C."/>
            <person name="Lin S."/>
            <person name="Macmil S.L."/>
            <person name="Magdelenat G."/>
            <person name="Matthews L."/>
            <person name="McCorrison J."/>
            <person name="Monaghan E.L."/>
            <person name="Mun J.H."/>
            <person name="Najar F.Z."/>
            <person name="Nicholson C."/>
            <person name="Noirot C."/>
            <person name="O'Bleness M."/>
            <person name="Paule C.R."/>
            <person name="Poulain J."/>
            <person name="Prion F."/>
            <person name="Qin B."/>
            <person name="Qu C."/>
            <person name="Retzel E.F."/>
            <person name="Riddle C."/>
            <person name="Sallet E."/>
            <person name="Samain S."/>
            <person name="Samson N."/>
            <person name="Sanders I."/>
            <person name="Saurat O."/>
            <person name="Scarpelli C."/>
            <person name="Schiex T."/>
            <person name="Segurens B."/>
            <person name="Severin A.J."/>
            <person name="Sherrier D.J."/>
            <person name="Shi R."/>
            <person name="Sims S."/>
            <person name="Singer S.R."/>
            <person name="Sinharoy S."/>
            <person name="Sterck L."/>
            <person name="Viollet A."/>
            <person name="Wang B.B."/>
            <person name="Wang K."/>
            <person name="Wang M."/>
            <person name="Wang X."/>
            <person name="Warfsmann J."/>
            <person name="Weissenbach J."/>
            <person name="White D.D."/>
            <person name="White J.D."/>
            <person name="Wiley G.B."/>
            <person name="Wincker P."/>
            <person name="Xing Y."/>
            <person name="Yang L."/>
            <person name="Yao Z."/>
            <person name="Ying F."/>
            <person name="Zhai J."/>
            <person name="Zhou L."/>
            <person name="Zuber A."/>
            <person name="Denarie J."/>
            <person name="Dixon R.A."/>
            <person name="May G.D."/>
            <person name="Schwartz D.C."/>
            <person name="Rogers J."/>
            <person name="Quetier F."/>
            <person name="Town C.D."/>
            <person name="Roe B.A."/>
        </authorList>
    </citation>
    <scope>NUCLEOTIDE SEQUENCE [LARGE SCALE GENOMIC DNA]</scope>
    <source>
        <strain evidence="12">A17</strain>
        <strain evidence="14 15">cv. Jemalong A17</strain>
    </source>
</reference>
<evidence type="ECO:0000256" key="3">
    <source>
        <dbReference type="ARBA" id="ARBA00022833"/>
    </source>
</evidence>
<keyword evidence="4 6" id="KW-0694">RNA-binding</keyword>
<dbReference type="HOGENOM" id="CLU_028778_2_0_1"/>
<dbReference type="Pfam" id="PF23182">
    <property type="entry name" value="PABC_AtC3H46"/>
    <property type="match status" value="1"/>
</dbReference>
<dbReference type="STRING" id="3880.G7J214"/>
<dbReference type="GO" id="GO:0003723">
    <property type="term" value="F:RNA binding"/>
    <property type="evidence" value="ECO:0007669"/>
    <property type="project" value="UniProtKB-UniRule"/>
</dbReference>
<dbReference type="GO" id="GO:0008270">
    <property type="term" value="F:zinc ion binding"/>
    <property type="evidence" value="ECO:0007669"/>
    <property type="project" value="UniProtKB-KW"/>
</dbReference>
<dbReference type="PROSITE" id="PS50103">
    <property type="entry name" value="ZF_C3H1"/>
    <property type="match status" value="1"/>
</dbReference>
<dbReference type="KEGG" id="mtr:11419540"/>
<dbReference type="PROSITE" id="PS50102">
    <property type="entry name" value="RRM"/>
    <property type="match status" value="1"/>
</dbReference>
<dbReference type="EMBL" id="PSQE01000003">
    <property type="protein sequence ID" value="RHN67285.1"/>
    <property type="molecule type" value="Genomic_DNA"/>
</dbReference>
<dbReference type="SUPFAM" id="SSF54928">
    <property type="entry name" value="RNA-binding domain, RBD"/>
    <property type="match status" value="1"/>
</dbReference>
<dbReference type="Proteomes" id="UP000002051">
    <property type="component" value="Chromosome 3"/>
</dbReference>
<dbReference type="InterPro" id="IPR035979">
    <property type="entry name" value="RBD_domain_sf"/>
</dbReference>
<reference evidence="14" key="3">
    <citation type="submission" date="2015-04" db="UniProtKB">
        <authorList>
            <consortium name="EnsemblPlants"/>
        </authorList>
    </citation>
    <scope>IDENTIFICATION</scope>
    <source>
        <strain evidence="14">cv. Jemalong A17</strain>
    </source>
</reference>
<sequence>MDISECTRIVLDKIQRFEPEHATKIIGYLLMQDNGEQEIAKLASFPDNLIREVALKARTELQKMATRSVISSGNSSPASFQVHSPYYNHGNTSPEFMTIGTTEHQTHTALFGSENHHHVDSVNSTTDNYDCYNYYLEYASAVANLNGKISKRFSNMTEFPFKTCHYFSKGYCRHGNSCRFYHHGQAVSDIVSHMYGNDAAANDEQAISPGSLAQLESEIVDLLKQRGNPISIASLPMAYYDKYKKVLQAEGYLAESQRHGKSGYNLTKLLIRLRNSIRLIDRPHGQHAVVLAEDAPKFMGKADCQNISASQQIYLTFPADSTFSEEDVSNYFGTFGSVEDVRIPCQQRRMFGFVTFVEPETVKMILDKGNPHYVRGSRVLVKPYKEKPKLIDRKYPYRVEHHVCYSPRYADIDAEIASSPRSCGNPRYLTRLLLEEQDRIFELQRRRLALLQIAQKSLSSPPHFGINMNASRVSDDHFNVQATESFSYLQNEQAEYTDANNSDKDSSEGLNLPDSPFSFRIDTGISAMM</sequence>
<protein>
    <submittedName>
        <fullName evidence="13">Putative transcription factor C3H family</fullName>
    </submittedName>
    <submittedName>
        <fullName evidence="12">RNA-binding domain CCCH-type zinc finger protein</fullName>
    </submittedName>
</protein>
<evidence type="ECO:0000259" key="11">
    <source>
        <dbReference type="PROSITE" id="PS51644"/>
    </source>
</evidence>
<keyword evidence="3 7" id="KW-0862">Zinc</keyword>
<dbReference type="InterPro" id="IPR000571">
    <property type="entry name" value="Znf_CCCH"/>
</dbReference>
<evidence type="ECO:0000256" key="2">
    <source>
        <dbReference type="ARBA" id="ARBA00022771"/>
    </source>
</evidence>
<dbReference type="PANTHER" id="PTHR24009:SF0">
    <property type="entry name" value="ZINC FINGER CCCH DOMAIN-CONTAINING PROTEIN 18"/>
    <property type="match status" value="1"/>
</dbReference>
<feature type="domain" description="RRM" evidence="9">
    <location>
        <begin position="311"/>
        <end position="386"/>
    </location>
</feature>
<evidence type="ECO:0000256" key="5">
    <source>
        <dbReference type="ARBA" id="ARBA00023125"/>
    </source>
</evidence>
<feature type="domain" description="C3H1-type" evidence="10">
    <location>
        <begin position="158"/>
        <end position="186"/>
    </location>
</feature>
<evidence type="ECO:0000259" key="10">
    <source>
        <dbReference type="PROSITE" id="PS50103"/>
    </source>
</evidence>
<evidence type="ECO:0000313" key="14">
    <source>
        <dbReference type="EnsemblPlants" id="AES70515"/>
    </source>
</evidence>
<gene>
    <name evidence="14" type="primary">11419540</name>
    <name evidence="12" type="ordered locus">MTR_3g056160</name>
    <name evidence="13" type="ORF">MtrunA17_Chr3g0101151</name>
</gene>
<evidence type="ECO:0000313" key="13">
    <source>
        <dbReference type="EMBL" id="RHN67285.1"/>
    </source>
</evidence>
<organism evidence="12 15">
    <name type="scientific">Medicago truncatula</name>
    <name type="common">Barrel medic</name>
    <name type="synonym">Medicago tribuloides</name>
    <dbReference type="NCBI Taxonomy" id="3880"/>
    <lineage>
        <taxon>Eukaryota</taxon>
        <taxon>Viridiplantae</taxon>
        <taxon>Streptophyta</taxon>
        <taxon>Embryophyta</taxon>
        <taxon>Tracheophyta</taxon>
        <taxon>Spermatophyta</taxon>
        <taxon>Magnoliopsida</taxon>
        <taxon>eudicotyledons</taxon>
        <taxon>Gunneridae</taxon>
        <taxon>Pentapetalae</taxon>
        <taxon>rosids</taxon>
        <taxon>fabids</taxon>
        <taxon>Fabales</taxon>
        <taxon>Fabaceae</taxon>
        <taxon>Papilionoideae</taxon>
        <taxon>50 kb inversion clade</taxon>
        <taxon>NPAAA clade</taxon>
        <taxon>Hologalegina</taxon>
        <taxon>IRL clade</taxon>
        <taxon>Trifolieae</taxon>
        <taxon>Medicago</taxon>
    </lineage>
</organism>
<dbReference type="eggNOG" id="ENOG502QS3A">
    <property type="taxonomic scope" value="Eukaryota"/>
</dbReference>
<dbReference type="InterPro" id="IPR000504">
    <property type="entry name" value="RRM_dom"/>
</dbReference>
<feature type="zinc finger region" description="C3H1-type" evidence="7">
    <location>
        <begin position="158"/>
        <end position="186"/>
    </location>
</feature>
<dbReference type="EnsemblPlants" id="AES70515">
    <property type="protein sequence ID" value="AES70515"/>
    <property type="gene ID" value="MTR_3g056160"/>
</dbReference>
<accession>G7J214</accession>
<name>G7J214_MEDTR</name>
<evidence type="ECO:0000256" key="4">
    <source>
        <dbReference type="ARBA" id="ARBA00022884"/>
    </source>
</evidence>
<dbReference type="PANTHER" id="PTHR24009">
    <property type="entry name" value="RNA-BINDING (RRM/RBD/RNP MOTIFS)"/>
    <property type="match status" value="1"/>
</dbReference>
<dbReference type="Gene3D" id="3.30.70.330">
    <property type="match status" value="1"/>
</dbReference>
<evidence type="ECO:0000313" key="12">
    <source>
        <dbReference type="EMBL" id="AES70515.2"/>
    </source>
</evidence>
<dbReference type="Gramene" id="rna15464">
    <property type="protein sequence ID" value="RHN67285.1"/>
    <property type="gene ID" value="gene15464"/>
</dbReference>
<dbReference type="Proteomes" id="UP000265566">
    <property type="component" value="Chromosome 3"/>
</dbReference>